<evidence type="ECO:0000313" key="3">
    <source>
        <dbReference type="Proteomes" id="UP001201163"/>
    </source>
</evidence>
<sequence length="113" mass="13163">MRLLTTTTKCTWILVFFSTPNVTQSRVFLGLVFRRWLGRHGRNGNFENRISPRGCGLFFFRLFRPHLSTRGHWHGCSTVHCYRISAGLRVYCIAYSWTQADGPLAYSRKGPHR</sequence>
<proteinExistence type="predicted"/>
<keyword evidence="3" id="KW-1185">Reference proteome</keyword>
<name>A0AAD4LJI0_9AGAM</name>
<keyword evidence="1" id="KW-0732">Signal</keyword>
<feature type="signal peptide" evidence="1">
    <location>
        <begin position="1"/>
        <end position="25"/>
    </location>
</feature>
<reference evidence="2" key="1">
    <citation type="submission" date="2022-01" db="EMBL/GenBank/DDBJ databases">
        <title>Comparative genomics reveals a dynamic genome evolution in the ectomycorrhizal milk-cap (Lactarius) mushrooms.</title>
        <authorList>
            <consortium name="DOE Joint Genome Institute"/>
            <person name="Lebreton A."/>
            <person name="Tang N."/>
            <person name="Kuo A."/>
            <person name="LaButti K."/>
            <person name="Drula E."/>
            <person name="Barry K."/>
            <person name="Clum A."/>
            <person name="Lipzen A."/>
            <person name="Mousain D."/>
            <person name="Ng V."/>
            <person name="Wang R."/>
            <person name="Wang X."/>
            <person name="Dai Y."/>
            <person name="Henrissat B."/>
            <person name="Grigoriev I.V."/>
            <person name="Guerin-Laguette A."/>
            <person name="Yu F."/>
            <person name="Martin F.M."/>
        </authorList>
    </citation>
    <scope>NUCLEOTIDE SEQUENCE</scope>
    <source>
        <strain evidence="2">QP</strain>
    </source>
</reference>
<evidence type="ECO:0000313" key="2">
    <source>
        <dbReference type="EMBL" id="KAH8993006.1"/>
    </source>
</evidence>
<organism evidence="2 3">
    <name type="scientific">Lactarius akahatsu</name>
    <dbReference type="NCBI Taxonomy" id="416441"/>
    <lineage>
        <taxon>Eukaryota</taxon>
        <taxon>Fungi</taxon>
        <taxon>Dikarya</taxon>
        <taxon>Basidiomycota</taxon>
        <taxon>Agaricomycotina</taxon>
        <taxon>Agaricomycetes</taxon>
        <taxon>Russulales</taxon>
        <taxon>Russulaceae</taxon>
        <taxon>Lactarius</taxon>
    </lineage>
</organism>
<comment type="caution">
    <text evidence="2">The sequence shown here is derived from an EMBL/GenBank/DDBJ whole genome shotgun (WGS) entry which is preliminary data.</text>
</comment>
<protein>
    <recommendedName>
        <fullName evidence="4">Secreted protein</fullName>
    </recommendedName>
</protein>
<dbReference type="Proteomes" id="UP001201163">
    <property type="component" value="Unassembled WGS sequence"/>
</dbReference>
<feature type="chain" id="PRO_5041939549" description="Secreted protein" evidence="1">
    <location>
        <begin position="26"/>
        <end position="113"/>
    </location>
</feature>
<accession>A0AAD4LJI0</accession>
<evidence type="ECO:0000256" key="1">
    <source>
        <dbReference type="SAM" id="SignalP"/>
    </source>
</evidence>
<gene>
    <name evidence="2" type="ORF">EDB92DRAFT_522548</name>
</gene>
<dbReference type="AlphaFoldDB" id="A0AAD4LJI0"/>
<dbReference type="EMBL" id="JAKELL010000020">
    <property type="protein sequence ID" value="KAH8993006.1"/>
    <property type="molecule type" value="Genomic_DNA"/>
</dbReference>
<evidence type="ECO:0008006" key="4">
    <source>
        <dbReference type="Google" id="ProtNLM"/>
    </source>
</evidence>